<evidence type="ECO:0000313" key="2">
    <source>
        <dbReference type="EMBL" id="WVZ88159.1"/>
    </source>
</evidence>
<dbReference type="PANTHER" id="PTHR31197:SF7">
    <property type="entry name" value="OS07G0419800 PROTEIN"/>
    <property type="match status" value="1"/>
</dbReference>
<feature type="compositionally biased region" description="Polar residues" evidence="1">
    <location>
        <begin position="101"/>
        <end position="110"/>
    </location>
</feature>
<name>A0AAQ3UAZ9_PASNO</name>
<dbReference type="PANTHER" id="PTHR31197">
    <property type="entry name" value="OS01G0612600 PROTEIN"/>
    <property type="match status" value="1"/>
</dbReference>
<feature type="compositionally biased region" description="Low complexity" evidence="1">
    <location>
        <begin position="64"/>
        <end position="73"/>
    </location>
</feature>
<protein>
    <submittedName>
        <fullName evidence="2">Uncharacterized protein</fullName>
    </submittedName>
</protein>
<feature type="region of interest" description="Disordered" evidence="1">
    <location>
        <begin position="358"/>
        <end position="378"/>
    </location>
</feature>
<feature type="region of interest" description="Disordered" evidence="1">
    <location>
        <begin position="39"/>
        <end position="126"/>
    </location>
</feature>
<dbReference type="AlphaFoldDB" id="A0AAQ3UAZ9"/>
<keyword evidence="3" id="KW-1185">Reference proteome</keyword>
<feature type="compositionally biased region" description="Pro residues" evidence="1">
    <location>
        <begin position="53"/>
        <end position="63"/>
    </location>
</feature>
<evidence type="ECO:0000313" key="3">
    <source>
        <dbReference type="Proteomes" id="UP001341281"/>
    </source>
</evidence>
<feature type="non-terminal residue" evidence="2">
    <location>
        <position position="1"/>
    </location>
</feature>
<sequence length="460" mass="49495">MGHLHSGSTPHHCHKCWVADVLHLGRLAARGDVEARQLGPIGSGSMLGNQPPTSIPRPSPSPSVPRSASTARRGGSDSFASAHTRRSRSPRFGRHVDNEGSHCTNVNSGPNPDGISRSESETANYQESAFSVEGSIVTGGCHDATQTSAEVKCPLCRGSVSGWIPAGDVRQYLDNKLRACSHNSCKFAGTYEQLREHARTVHLLTKPAHVDLSRKRIWDRLEREQEVGDVISAIRSQIPGAIIVGDYTLVTEVVKNGGRTTLNHQVSDLISQGFGQMKRLAFGQMEDVICKGFCHGTTEFQPGFRSAIGVACIETGGGFDSPGFSNCHSRHRSSYRVYCRTLLDRSYAGTRVAGAGRSLNPPLMPSRRQRLSDPGPGTSFSASWPRILSAGHSLPLPVLKRAVNHDAEKVVQIMDVAPNTANVQILAKQGGILDPIESIIDVNVAGDTEGVLCTAHNPDR</sequence>
<organism evidence="2 3">
    <name type="scientific">Paspalum notatum var. saurae</name>
    <dbReference type="NCBI Taxonomy" id="547442"/>
    <lineage>
        <taxon>Eukaryota</taxon>
        <taxon>Viridiplantae</taxon>
        <taxon>Streptophyta</taxon>
        <taxon>Embryophyta</taxon>
        <taxon>Tracheophyta</taxon>
        <taxon>Spermatophyta</taxon>
        <taxon>Magnoliopsida</taxon>
        <taxon>Liliopsida</taxon>
        <taxon>Poales</taxon>
        <taxon>Poaceae</taxon>
        <taxon>PACMAD clade</taxon>
        <taxon>Panicoideae</taxon>
        <taxon>Andropogonodae</taxon>
        <taxon>Paspaleae</taxon>
        <taxon>Paspalinae</taxon>
        <taxon>Paspalum</taxon>
    </lineage>
</organism>
<dbReference type="InterPro" id="IPR012866">
    <property type="entry name" value="DUF1644"/>
</dbReference>
<proteinExistence type="predicted"/>
<accession>A0AAQ3UAZ9</accession>
<feature type="compositionally biased region" description="Basic residues" evidence="1">
    <location>
        <begin position="83"/>
        <end position="93"/>
    </location>
</feature>
<reference evidence="2 3" key="1">
    <citation type="submission" date="2024-02" db="EMBL/GenBank/DDBJ databases">
        <title>High-quality chromosome-scale genome assembly of Pensacola bahiagrass (Paspalum notatum Flugge var. saurae).</title>
        <authorList>
            <person name="Vega J.M."/>
            <person name="Podio M."/>
            <person name="Orjuela J."/>
            <person name="Siena L.A."/>
            <person name="Pessino S.C."/>
            <person name="Combes M.C."/>
            <person name="Mariac C."/>
            <person name="Albertini E."/>
            <person name="Pupilli F."/>
            <person name="Ortiz J.P.A."/>
            <person name="Leblanc O."/>
        </authorList>
    </citation>
    <scope>NUCLEOTIDE SEQUENCE [LARGE SCALE GENOMIC DNA]</scope>
    <source>
        <strain evidence="2">R1</strain>
        <tissue evidence="2">Leaf</tissue>
    </source>
</reference>
<gene>
    <name evidence="2" type="ORF">U9M48_034707</name>
</gene>
<dbReference type="EMBL" id="CP144752">
    <property type="protein sequence ID" value="WVZ88159.1"/>
    <property type="molecule type" value="Genomic_DNA"/>
</dbReference>
<dbReference type="Proteomes" id="UP001341281">
    <property type="component" value="Chromosome 08"/>
</dbReference>
<evidence type="ECO:0000256" key="1">
    <source>
        <dbReference type="SAM" id="MobiDB-lite"/>
    </source>
</evidence>
<dbReference type="Pfam" id="PF07800">
    <property type="entry name" value="DUF1644"/>
    <property type="match status" value="1"/>
</dbReference>